<dbReference type="InterPro" id="IPR011050">
    <property type="entry name" value="Pectin_lyase_fold/virulence"/>
</dbReference>
<dbReference type="InterPro" id="IPR051550">
    <property type="entry name" value="SCF-Subunits/Alg-Epimerases"/>
</dbReference>
<keyword evidence="5" id="KW-1185">Reference proteome</keyword>
<dbReference type="HOGENOM" id="CLU_1003579_0_0_0"/>
<evidence type="ECO:0000256" key="1">
    <source>
        <dbReference type="ARBA" id="ARBA00022737"/>
    </source>
</evidence>
<feature type="region of interest" description="Disordered" evidence="2">
    <location>
        <begin position="1"/>
        <end position="28"/>
    </location>
</feature>
<gene>
    <name evidence="4" type="ORF">NIDE0389</name>
</gene>
<name>D8PAA8_9BACT</name>
<evidence type="ECO:0000313" key="4">
    <source>
        <dbReference type="EMBL" id="CBK40167.1"/>
    </source>
</evidence>
<proteinExistence type="predicted"/>
<dbReference type="InterPro" id="IPR039448">
    <property type="entry name" value="Beta_helix"/>
</dbReference>
<dbReference type="SUPFAM" id="SSF51126">
    <property type="entry name" value="Pectin lyase-like"/>
    <property type="match status" value="1"/>
</dbReference>
<organism evidence="4 5">
    <name type="scientific">Nitrospira defluvii</name>
    <dbReference type="NCBI Taxonomy" id="330214"/>
    <lineage>
        <taxon>Bacteria</taxon>
        <taxon>Pseudomonadati</taxon>
        <taxon>Nitrospirota</taxon>
        <taxon>Nitrospiria</taxon>
        <taxon>Nitrospirales</taxon>
        <taxon>Nitrospiraceae</taxon>
        <taxon>Nitrospira</taxon>
    </lineage>
</organism>
<protein>
    <recommendedName>
        <fullName evidence="3">Right handed beta helix domain-containing protein</fullName>
    </recommendedName>
</protein>
<sequence>MERPQESGAVGGRGEPLGEPPLNPKGGRTLIVDARDPHAYIRPSAALKDAGETDQIFIRPGVYEDKVFVADRPVLLIGAGRDHVQIYSRRGGPLYLQRVPSGMISGITFRYVGSDQHSAINVLDSVCTITQCRATEGVLSGVVIYGPEARATFVDNEVCYNRESGIFVFAGAQPRVAQNQCYGNHHFGLAVRDPGSHPECVRNVCHSNMLSGILLFHHAEALLLDNTCRGNQHWGLVMTPDTHPTPPREDLVTSNVLLPNPRGSLVVTEQPLADIGR</sequence>
<evidence type="ECO:0000313" key="5">
    <source>
        <dbReference type="Proteomes" id="UP000001660"/>
    </source>
</evidence>
<accession>D8PAA8</accession>
<dbReference type="eggNOG" id="COG4677">
    <property type="taxonomic scope" value="Bacteria"/>
</dbReference>
<dbReference type="PANTHER" id="PTHR22990:SF15">
    <property type="entry name" value="F-BOX ONLY PROTEIN 10"/>
    <property type="match status" value="1"/>
</dbReference>
<dbReference type="STRING" id="330214.NIDE0389"/>
<dbReference type="KEGG" id="nde:NIDE0389"/>
<dbReference type="EMBL" id="FP929003">
    <property type="protein sequence ID" value="CBK40167.1"/>
    <property type="molecule type" value="Genomic_DNA"/>
</dbReference>
<dbReference type="Pfam" id="PF13229">
    <property type="entry name" value="Beta_helix"/>
    <property type="match status" value="1"/>
</dbReference>
<evidence type="ECO:0000259" key="3">
    <source>
        <dbReference type="Pfam" id="PF13229"/>
    </source>
</evidence>
<dbReference type="Gene3D" id="2.160.20.10">
    <property type="entry name" value="Single-stranded right-handed beta-helix, Pectin lyase-like"/>
    <property type="match status" value="1"/>
</dbReference>
<evidence type="ECO:0000256" key="2">
    <source>
        <dbReference type="SAM" id="MobiDB-lite"/>
    </source>
</evidence>
<keyword evidence="1" id="KW-0677">Repeat</keyword>
<dbReference type="OrthoDB" id="9771631at2"/>
<reference evidence="4 5" key="1">
    <citation type="journal article" date="2010" name="Proc. Natl. Acad. Sci. U.S.A.">
        <title>A Nitrospira metagenome illuminates the physiology and evolution of globally important nitrite-oxidizing bacteria.</title>
        <authorList>
            <person name="Lucker S."/>
            <person name="Wagner M."/>
            <person name="Maixner F."/>
            <person name="Pelletier E."/>
            <person name="Koch H."/>
            <person name="Vacherie B."/>
            <person name="Rattei T."/>
            <person name="Sinninghe Damste J."/>
            <person name="Spieck E."/>
            <person name="Le Paslier D."/>
            <person name="Daims H."/>
        </authorList>
    </citation>
    <scope>NUCLEOTIDE SEQUENCE [LARGE SCALE GENOMIC DNA]</scope>
</reference>
<feature type="domain" description="Right handed beta helix" evidence="3">
    <location>
        <begin position="103"/>
        <end position="235"/>
    </location>
</feature>
<dbReference type="PANTHER" id="PTHR22990">
    <property type="entry name" value="F-BOX ONLY PROTEIN"/>
    <property type="match status" value="1"/>
</dbReference>
<dbReference type="Proteomes" id="UP000001660">
    <property type="component" value="Chromosome"/>
</dbReference>
<dbReference type="AlphaFoldDB" id="D8PAA8"/>
<dbReference type="InterPro" id="IPR012334">
    <property type="entry name" value="Pectin_lyas_fold"/>
</dbReference>